<protein>
    <recommendedName>
        <fullName evidence="2">His-Xaa-Ser system protein HxsD</fullName>
    </recommendedName>
</protein>
<gene>
    <name evidence="1" type="ORF">ENW48_00485</name>
</gene>
<reference evidence="1" key="1">
    <citation type="journal article" date="2020" name="mSystems">
        <title>Genome- and Community-Level Interaction Insights into Carbon Utilization and Element Cycling Functions of Hydrothermarchaeota in Hydrothermal Sediment.</title>
        <authorList>
            <person name="Zhou Z."/>
            <person name="Liu Y."/>
            <person name="Xu W."/>
            <person name="Pan J."/>
            <person name="Luo Z.H."/>
            <person name="Li M."/>
        </authorList>
    </citation>
    <scope>NUCLEOTIDE SEQUENCE [LARGE SCALE GENOMIC DNA]</scope>
    <source>
        <strain evidence="1">SpSt-853</strain>
    </source>
</reference>
<accession>A0A7C5EKJ6</accession>
<dbReference type="EMBL" id="DTKJ01000005">
    <property type="protein sequence ID" value="HGZ10677.1"/>
    <property type="molecule type" value="Genomic_DNA"/>
</dbReference>
<proteinExistence type="predicted"/>
<evidence type="ECO:0000313" key="1">
    <source>
        <dbReference type="EMBL" id="HGZ10677.1"/>
    </source>
</evidence>
<dbReference type="AlphaFoldDB" id="A0A7C5EKJ6"/>
<evidence type="ECO:0008006" key="2">
    <source>
        <dbReference type="Google" id="ProtNLM"/>
    </source>
</evidence>
<organism evidence="1">
    <name type="scientific">Desulfobacca acetoxidans</name>
    <dbReference type="NCBI Taxonomy" id="60893"/>
    <lineage>
        <taxon>Bacteria</taxon>
        <taxon>Pseudomonadati</taxon>
        <taxon>Thermodesulfobacteriota</taxon>
        <taxon>Desulfobaccia</taxon>
        <taxon>Desulfobaccales</taxon>
        <taxon>Desulfobaccaceae</taxon>
        <taxon>Desulfobacca</taxon>
    </lineage>
</organism>
<sequence length="118" mass="13468">MTKTIHRDAERLVFQISKELYEKEAVFAAVYALSGECKNRIEPGPDESHVTVTLEPLTPLSEAELLHLEHRFLSGITDQQLRLDLERRFGPLRQLIVEHAFAPLAHLKEAVKKTIGRD</sequence>
<name>A0A7C5EKJ6_9BACT</name>
<comment type="caution">
    <text evidence="1">The sequence shown here is derived from an EMBL/GenBank/DDBJ whole genome shotgun (WGS) entry which is preliminary data.</text>
</comment>